<name>A0A6L2KV13_TANCI</name>
<keyword evidence="3" id="KW-0863">Zinc-finger</keyword>
<dbReference type="InterPro" id="IPR036875">
    <property type="entry name" value="Znf_CCHC_sf"/>
</dbReference>
<dbReference type="SMART" id="SM00343">
    <property type="entry name" value="ZnF_C2HC"/>
    <property type="match status" value="1"/>
</dbReference>
<dbReference type="InterPro" id="IPR012337">
    <property type="entry name" value="RNaseH-like_sf"/>
</dbReference>
<feature type="region of interest" description="Disordered" evidence="4">
    <location>
        <begin position="159"/>
        <end position="202"/>
    </location>
</feature>
<evidence type="ECO:0000256" key="3">
    <source>
        <dbReference type="PROSITE-ProRule" id="PRU00047"/>
    </source>
</evidence>
<evidence type="ECO:0000256" key="1">
    <source>
        <dbReference type="ARBA" id="ARBA00022723"/>
    </source>
</evidence>
<dbReference type="Pfam" id="PF13976">
    <property type="entry name" value="gag_pre-integrs"/>
    <property type="match status" value="1"/>
</dbReference>
<dbReference type="SUPFAM" id="SSF57756">
    <property type="entry name" value="Retrovirus zinc finger-like domains"/>
    <property type="match status" value="1"/>
</dbReference>
<feature type="domain" description="CCHC-type" evidence="5">
    <location>
        <begin position="206"/>
        <end position="221"/>
    </location>
</feature>
<evidence type="ECO:0000259" key="6">
    <source>
        <dbReference type="PROSITE" id="PS50994"/>
    </source>
</evidence>
<dbReference type="GO" id="GO:0008270">
    <property type="term" value="F:zinc ion binding"/>
    <property type="evidence" value="ECO:0007669"/>
    <property type="project" value="UniProtKB-KW"/>
</dbReference>
<gene>
    <name evidence="7" type="ORF">Tci_025439</name>
</gene>
<dbReference type="CDD" id="cd09272">
    <property type="entry name" value="RNase_HI_RT_Ty1"/>
    <property type="match status" value="1"/>
</dbReference>
<dbReference type="InterPro" id="IPR001584">
    <property type="entry name" value="Integrase_cat-core"/>
</dbReference>
<keyword evidence="3" id="KW-0862">Zinc</keyword>
<dbReference type="SUPFAM" id="SSF53098">
    <property type="entry name" value="Ribonuclease H-like"/>
    <property type="match status" value="1"/>
</dbReference>
<keyword evidence="1" id="KW-0479">Metal-binding</keyword>
<dbReference type="InterPro" id="IPR043502">
    <property type="entry name" value="DNA/RNA_pol_sf"/>
</dbReference>
<dbReference type="InterPro" id="IPR036397">
    <property type="entry name" value="RNaseH_sf"/>
</dbReference>
<evidence type="ECO:0000313" key="7">
    <source>
        <dbReference type="EMBL" id="GEU53461.1"/>
    </source>
</evidence>
<protein>
    <submittedName>
        <fullName evidence="7">Retrotransposon protein, putative, Ty1-copia subclass</fullName>
    </submittedName>
</protein>
<dbReference type="Pfam" id="PF07727">
    <property type="entry name" value="RVT_2"/>
    <property type="match status" value="1"/>
</dbReference>
<organism evidence="7">
    <name type="scientific">Tanacetum cinerariifolium</name>
    <name type="common">Dalmatian daisy</name>
    <name type="synonym">Chrysanthemum cinerariifolium</name>
    <dbReference type="NCBI Taxonomy" id="118510"/>
    <lineage>
        <taxon>Eukaryota</taxon>
        <taxon>Viridiplantae</taxon>
        <taxon>Streptophyta</taxon>
        <taxon>Embryophyta</taxon>
        <taxon>Tracheophyta</taxon>
        <taxon>Spermatophyta</taxon>
        <taxon>Magnoliopsida</taxon>
        <taxon>eudicotyledons</taxon>
        <taxon>Gunneridae</taxon>
        <taxon>Pentapetalae</taxon>
        <taxon>asterids</taxon>
        <taxon>campanulids</taxon>
        <taxon>Asterales</taxon>
        <taxon>Asteraceae</taxon>
        <taxon>Asteroideae</taxon>
        <taxon>Anthemideae</taxon>
        <taxon>Anthemidinae</taxon>
        <taxon>Tanacetum</taxon>
    </lineage>
</organism>
<dbReference type="GO" id="GO:0003676">
    <property type="term" value="F:nucleic acid binding"/>
    <property type="evidence" value="ECO:0007669"/>
    <property type="project" value="InterPro"/>
</dbReference>
<dbReference type="InterPro" id="IPR001878">
    <property type="entry name" value="Znf_CCHC"/>
</dbReference>
<dbReference type="AlphaFoldDB" id="A0A6L2KV13"/>
<evidence type="ECO:0000256" key="2">
    <source>
        <dbReference type="ARBA" id="ARBA00022801"/>
    </source>
</evidence>
<keyword evidence="2" id="KW-0378">Hydrolase</keyword>
<comment type="caution">
    <text evidence="7">The sequence shown here is derived from an EMBL/GenBank/DDBJ whole genome shotgun (WGS) entry which is preliminary data.</text>
</comment>
<dbReference type="EMBL" id="BKCJ010003177">
    <property type="protein sequence ID" value="GEU53461.1"/>
    <property type="molecule type" value="Genomic_DNA"/>
</dbReference>
<evidence type="ECO:0000256" key="4">
    <source>
        <dbReference type="SAM" id="MobiDB-lite"/>
    </source>
</evidence>
<dbReference type="SUPFAM" id="SSF56672">
    <property type="entry name" value="DNA/RNA polymerases"/>
    <property type="match status" value="1"/>
</dbReference>
<evidence type="ECO:0000259" key="5">
    <source>
        <dbReference type="PROSITE" id="PS50158"/>
    </source>
</evidence>
<dbReference type="PROSITE" id="PS50158">
    <property type="entry name" value="ZF_CCHC"/>
    <property type="match status" value="1"/>
</dbReference>
<sequence>MTTSSANNSVFKGFFEKQKLPIPPAPVALEGQQVALEIFTAHTAWIKRSKEIAGLMLMTMKPKIQRNLENLHAHEMLLELKTLFAQQAERELLQTTRDFSLLQAERKAEFDGFVQNYNMHSLGKTINELHAMLKLHVQTLPKNKAPALHAIRVGKVQKVNKHKKLQPQMAARGQNHRKGKNKLAYAPKPKIPPPPKREDPAKDPICHECGETRHWKRNCPQYLAELLKKKKNVASGPGGSGIFVIELNTIFNGSWIYDTGCGTYIFNTTQGLRASRKLKPRARSLYAGNGQREAVEAIGVFCLCPSNGFLNRFVNNTIQVSRNNMVYFSAIPRDGIFEIDLSNSYTNENSMYAVSNKRAKLDLDSTLLWHCRLRHISKKRIEMLQHDGLLNSTDLRAFEKCFFCMYGKTARKPYAHQVKRAKDLLGLIHTDVCSPFKIMSRQGAKYFVTFTEDFSRYGYVDLLKHKHEVFETFKVFQNEVKNQLGKTIKSLCFDRGGEYMSQEFLDHLKDHEIIAHRTPPYTPQHNRVSERRNRTLLDMVHKDTSSTNRMCLYIDAEEHELGDLGEPANYKAALLDPESDKWFNAMNVEIKWLFKKKIDMDEAVQTYKARLVAKGYTQTLWIDYEETFSHVADIRAIRILIAITVFYDYEIWQMDVKTTFLNGYLSKEVYMEQPEGFVNLKYPNRVCKLKRSIYGLKQASKQWNKRFDDEIKKFGFTQNRDEPCVYLKASGSNITFLILYVDDILIMGNNILVLQDVKSYIGKCFAMKDLGEAAYILGIKIYKDRSRRLIGLCQSAYIEKILKRYHMENSKHGSIPMQEKLRLSKSQEAEYIAAFDASKEAVWVRKFIYGLGVVPTIQEPIGMYCDNTGAITIANESVITKGARYFRAKVHYLREVIEYGDVKLEKVHTDDNLADPFTKALAFSKHSEHTKNIEMFSASSLMIQNEEEVKGQIHIKAEVLLERYRAVRYELLNIERLGWAIVNGQGYEKCFSGARTVVSDGGKEVQRNVSEYCRQTSEVELFL</sequence>
<dbReference type="GO" id="GO:0016787">
    <property type="term" value="F:hydrolase activity"/>
    <property type="evidence" value="ECO:0007669"/>
    <property type="project" value="UniProtKB-KW"/>
</dbReference>
<accession>A0A6L2KV13</accession>
<dbReference type="Gene3D" id="3.30.420.10">
    <property type="entry name" value="Ribonuclease H-like superfamily/Ribonuclease H"/>
    <property type="match status" value="1"/>
</dbReference>
<dbReference type="PROSITE" id="PS50994">
    <property type="entry name" value="INTEGRASE"/>
    <property type="match status" value="1"/>
</dbReference>
<dbReference type="InterPro" id="IPR013103">
    <property type="entry name" value="RVT_2"/>
</dbReference>
<dbReference type="InterPro" id="IPR025724">
    <property type="entry name" value="GAG-pre-integrase_dom"/>
</dbReference>
<dbReference type="PANTHER" id="PTHR42648:SF27">
    <property type="entry name" value="RNA-DIRECTED DNA POLYMERASE"/>
    <property type="match status" value="1"/>
</dbReference>
<proteinExistence type="predicted"/>
<dbReference type="PANTHER" id="PTHR42648">
    <property type="entry name" value="TRANSPOSASE, PUTATIVE-RELATED"/>
    <property type="match status" value="1"/>
</dbReference>
<dbReference type="Pfam" id="PF00665">
    <property type="entry name" value="rve"/>
    <property type="match status" value="1"/>
</dbReference>
<dbReference type="InterPro" id="IPR039537">
    <property type="entry name" value="Retrotran_Ty1/copia-like"/>
</dbReference>
<dbReference type="GO" id="GO:0015074">
    <property type="term" value="P:DNA integration"/>
    <property type="evidence" value="ECO:0007669"/>
    <property type="project" value="InterPro"/>
</dbReference>
<feature type="domain" description="Integrase catalytic" evidence="6">
    <location>
        <begin position="409"/>
        <end position="585"/>
    </location>
</feature>
<reference evidence="7" key="1">
    <citation type="journal article" date="2019" name="Sci. Rep.">
        <title>Draft genome of Tanacetum cinerariifolium, the natural source of mosquito coil.</title>
        <authorList>
            <person name="Yamashiro T."/>
            <person name="Shiraishi A."/>
            <person name="Satake H."/>
            <person name="Nakayama K."/>
        </authorList>
    </citation>
    <scope>NUCLEOTIDE SEQUENCE</scope>
</reference>